<evidence type="ECO:0000313" key="2">
    <source>
        <dbReference type="Proteomes" id="UP001281147"/>
    </source>
</evidence>
<accession>A0ACC3NT51</accession>
<gene>
    <name evidence="1" type="ORF">LTR37_002774</name>
</gene>
<protein>
    <submittedName>
        <fullName evidence="1">Uncharacterized protein</fullName>
    </submittedName>
</protein>
<proteinExistence type="predicted"/>
<evidence type="ECO:0000313" key="1">
    <source>
        <dbReference type="EMBL" id="KAK3721958.1"/>
    </source>
</evidence>
<dbReference type="EMBL" id="JAUTXU010000015">
    <property type="protein sequence ID" value="KAK3721958.1"/>
    <property type="molecule type" value="Genomic_DNA"/>
</dbReference>
<dbReference type="Proteomes" id="UP001281147">
    <property type="component" value="Unassembled WGS sequence"/>
</dbReference>
<keyword evidence="2" id="KW-1185">Reference proteome</keyword>
<sequence>MSRNNDNDVENDFLAAGRPRRKKRPTQKLEEIEANGETVAGLPSPSAFTDGLFGSSRSPTPYVAAIPHTARSSRMPMPSTRSGHVNSRRKEPFSAEKLLIYNWERPHPTNFLDLPDARKAWKRKADEQERAQDVDDGADDWHQLSNDIDAYSIASAFVKRAKRAFWAGRIWEEFEHQERRSYSEKKATSDQPGEHLELDNNRRMEIFDKVKRRLCQEIWLEPYRDPAGLVILPFGRRKSRNDSPMSNASSQVQRLPPTEEEAQRGIVGWDVNSSGEPEPLYGEEVEAPSGLANFMEDMAVQRRADASRGMAESQEPSLLE</sequence>
<reference evidence="1" key="1">
    <citation type="submission" date="2023-07" db="EMBL/GenBank/DDBJ databases">
        <title>Black Yeasts Isolated from many extreme environments.</title>
        <authorList>
            <person name="Coleine C."/>
            <person name="Stajich J.E."/>
            <person name="Selbmann L."/>
        </authorList>
    </citation>
    <scope>NUCLEOTIDE SEQUENCE</scope>
    <source>
        <strain evidence="1">CCFEE 5714</strain>
    </source>
</reference>
<organism evidence="1 2">
    <name type="scientific">Vermiconidia calcicola</name>
    <dbReference type="NCBI Taxonomy" id="1690605"/>
    <lineage>
        <taxon>Eukaryota</taxon>
        <taxon>Fungi</taxon>
        <taxon>Dikarya</taxon>
        <taxon>Ascomycota</taxon>
        <taxon>Pezizomycotina</taxon>
        <taxon>Dothideomycetes</taxon>
        <taxon>Dothideomycetidae</taxon>
        <taxon>Mycosphaerellales</taxon>
        <taxon>Extremaceae</taxon>
        <taxon>Vermiconidia</taxon>
    </lineage>
</organism>
<name>A0ACC3NT51_9PEZI</name>
<comment type="caution">
    <text evidence="1">The sequence shown here is derived from an EMBL/GenBank/DDBJ whole genome shotgun (WGS) entry which is preliminary data.</text>
</comment>